<feature type="transmembrane region" description="Helical" evidence="1">
    <location>
        <begin position="103"/>
        <end position="121"/>
    </location>
</feature>
<feature type="transmembrane region" description="Helical" evidence="1">
    <location>
        <begin position="218"/>
        <end position="237"/>
    </location>
</feature>
<evidence type="ECO:0000256" key="1">
    <source>
        <dbReference type="SAM" id="Phobius"/>
    </source>
</evidence>
<gene>
    <name evidence="2" type="ORF">DL89DRAFT_316814</name>
</gene>
<sequence length="338" mass="38576">MSFTFTEKEKGRVVFASLVGVTLDHIGKADLATIIAITVLYSVQLLAVVYMVLNRNYPPIRAKGVLTMTCVYICGISWFIGGLGTHEVLHLSNKFWSNCTLHIVWLRPVTGEAFIFNLLYLRCIRLFFKYQLHRPFEGMWKYMITITSFAIPVICAVIITLLPKKETVSFVDVLEICNMSPRFKDASTALNWTALGTFVVGCLLIHRTICFFGENRELEVGCIAFIVAQLYHTLVYYKYNLYPSLLKWRLSIILVEQAAVYIAWWTIMYKPLYQCLVHRDEYMVEWSKRADPVPSLHSKSPTEGAQTSGIQIQDHQAAVSHNYFVNGSTKVSVSIQTE</sequence>
<feature type="transmembrane region" description="Helical" evidence="1">
    <location>
        <begin position="189"/>
        <end position="206"/>
    </location>
</feature>
<reference evidence="2 3" key="1">
    <citation type="submission" date="2016-07" db="EMBL/GenBank/DDBJ databases">
        <title>Pervasive Adenine N6-methylation of Active Genes in Fungi.</title>
        <authorList>
            <consortium name="DOE Joint Genome Institute"/>
            <person name="Mondo S.J."/>
            <person name="Dannebaum R.O."/>
            <person name="Kuo R.C."/>
            <person name="Labutti K."/>
            <person name="Haridas S."/>
            <person name="Kuo A."/>
            <person name="Salamov A."/>
            <person name="Ahrendt S.R."/>
            <person name="Lipzen A."/>
            <person name="Sullivan W."/>
            <person name="Andreopoulos W.B."/>
            <person name="Clum A."/>
            <person name="Lindquist E."/>
            <person name="Daum C."/>
            <person name="Ramamoorthy G.K."/>
            <person name="Gryganskyi A."/>
            <person name="Culley D."/>
            <person name="Magnuson J.K."/>
            <person name="James T.Y."/>
            <person name="O'Malley M.A."/>
            <person name="Stajich J.E."/>
            <person name="Spatafora J.W."/>
            <person name="Visel A."/>
            <person name="Grigoriev I.V."/>
        </authorList>
    </citation>
    <scope>NUCLEOTIDE SEQUENCE [LARGE SCALE GENOMIC DNA]</scope>
    <source>
        <strain evidence="2 3">ATCC 12442</strain>
    </source>
</reference>
<feature type="transmembrane region" description="Helical" evidence="1">
    <location>
        <begin position="142"/>
        <end position="162"/>
    </location>
</feature>
<dbReference type="Proteomes" id="UP000193922">
    <property type="component" value="Unassembled WGS sequence"/>
</dbReference>
<accession>A0A1Y1W7P4</accession>
<dbReference type="EMBL" id="MCFD01000007">
    <property type="protein sequence ID" value="ORX69405.1"/>
    <property type="molecule type" value="Genomic_DNA"/>
</dbReference>
<keyword evidence="1" id="KW-0472">Membrane</keyword>
<keyword evidence="1" id="KW-0812">Transmembrane</keyword>
<dbReference type="RefSeq" id="XP_040743093.1">
    <property type="nucleotide sequence ID" value="XM_040891074.1"/>
</dbReference>
<proteinExistence type="predicted"/>
<dbReference type="AlphaFoldDB" id="A0A1Y1W7P4"/>
<protein>
    <submittedName>
        <fullName evidence="2">Uncharacterized protein</fullName>
    </submittedName>
</protein>
<feature type="transmembrane region" description="Helical" evidence="1">
    <location>
        <begin position="31"/>
        <end position="53"/>
    </location>
</feature>
<feature type="transmembrane region" description="Helical" evidence="1">
    <location>
        <begin position="65"/>
        <end position="83"/>
    </location>
</feature>
<name>A0A1Y1W7P4_9FUNG</name>
<dbReference type="GeneID" id="63807722"/>
<organism evidence="2 3">
    <name type="scientific">Linderina pennispora</name>
    <dbReference type="NCBI Taxonomy" id="61395"/>
    <lineage>
        <taxon>Eukaryota</taxon>
        <taxon>Fungi</taxon>
        <taxon>Fungi incertae sedis</taxon>
        <taxon>Zoopagomycota</taxon>
        <taxon>Kickxellomycotina</taxon>
        <taxon>Kickxellomycetes</taxon>
        <taxon>Kickxellales</taxon>
        <taxon>Kickxellaceae</taxon>
        <taxon>Linderina</taxon>
    </lineage>
</organism>
<evidence type="ECO:0000313" key="3">
    <source>
        <dbReference type="Proteomes" id="UP000193922"/>
    </source>
</evidence>
<keyword evidence="1" id="KW-1133">Transmembrane helix</keyword>
<comment type="caution">
    <text evidence="2">The sequence shown here is derived from an EMBL/GenBank/DDBJ whole genome shotgun (WGS) entry which is preliminary data.</text>
</comment>
<dbReference type="OrthoDB" id="5590024at2759"/>
<evidence type="ECO:0000313" key="2">
    <source>
        <dbReference type="EMBL" id="ORX69405.1"/>
    </source>
</evidence>
<keyword evidence="3" id="KW-1185">Reference proteome</keyword>
<feature type="transmembrane region" description="Helical" evidence="1">
    <location>
        <begin position="249"/>
        <end position="269"/>
    </location>
</feature>